<dbReference type="AlphaFoldDB" id="A0A8T2NRM9"/>
<sequence length="315" mass="33741">MEEVQQNSNGTETTVTIPTTISASQISQIAQQMSLGGSPVTLVQLPGGQFQVQGVIQSAQSSVIQSPQVQIAQGGSDTDDSQDSSDSAGSAQKSREILARRPSYRKILNELSAEEVTSRNEGEDENPSSTAATAMTVPTPIYQTSSGQYIAITPNGTIQLASPGAEGVQTLTMTNSGTTQPGPTILQYAQTPDGQQILVPSNQVVVQMWCGSLVGAGGEMQTFQIRTASNASSLPQTVVMTSPVNISSQATKSDDPQMKREIRLAKNREAARECRRKKKEYVKCLENRVAVLENQNKTLIEELKTLKDVYCVKTG</sequence>
<gene>
    <name evidence="10" type="ORF">JZ751_021715</name>
</gene>
<dbReference type="SMART" id="SM00338">
    <property type="entry name" value="BRLZ"/>
    <property type="match status" value="1"/>
</dbReference>
<dbReference type="FunFam" id="1.20.5.170:FF:000003">
    <property type="entry name" value="cAMP-responsive element modulator isoform X2"/>
    <property type="match status" value="1"/>
</dbReference>
<dbReference type="Proteomes" id="UP000824540">
    <property type="component" value="Unassembled WGS sequence"/>
</dbReference>
<dbReference type="Pfam" id="PF02173">
    <property type="entry name" value="pKID"/>
    <property type="match status" value="1"/>
</dbReference>
<evidence type="ECO:0000313" key="11">
    <source>
        <dbReference type="Proteomes" id="UP000824540"/>
    </source>
</evidence>
<dbReference type="Gene3D" id="1.20.5.170">
    <property type="match status" value="1"/>
</dbReference>
<proteinExistence type="predicted"/>
<feature type="coiled-coil region" evidence="6">
    <location>
        <begin position="275"/>
        <end position="309"/>
    </location>
</feature>
<dbReference type="OrthoDB" id="5970722at2759"/>
<evidence type="ECO:0000256" key="1">
    <source>
        <dbReference type="ARBA" id="ARBA00004123"/>
    </source>
</evidence>
<dbReference type="PANTHER" id="PTHR45879">
    <property type="entry name" value="CYCLIC AMP RESPONSE ELEMENT-BINDING PROTEIN B"/>
    <property type="match status" value="1"/>
</dbReference>
<organism evidence="10 11">
    <name type="scientific">Albula glossodonta</name>
    <name type="common">roundjaw bonefish</name>
    <dbReference type="NCBI Taxonomy" id="121402"/>
    <lineage>
        <taxon>Eukaryota</taxon>
        <taxon>Metazoa</taxon>
        <taxon>Chordata</taxon>
        <taxon>Craniata</taxon>
        <taxon>Vertebrata</taxon>
        <taxon>Euteleostomi</taxon>
        <taxon>Actinopterygii</taxon>
        <taxon>Neopterygii</taxon>
        <taxon>Teleostei</taxon>
        <taxon>Albuliformes</taxon>
        <taxon>Albulidae</taxon>
        <taxon>Albula</taxon>
    </lineage>
</organism>
<dbReference type="GO" id="GO:0000981">
    <property type="term" value="F:DNA-binding transcription factor activity, RNA polymerase II-specific"/>
    <property type="evidence" value="ECO:0007669"/>
    <property type="project" value="TreeGrafter"/>
</dbReference>
<evidence type="ECO:0000256" key="3">
    <source>
        <dbReference type="ARBA" id="ARBA00023125"/>
    </source>
</evidence>
<dbReference type="PANTHER" id="PTHR45879:SF2">
    <property type="entry name" value="CYCLIC AMP-DEPENDENT TRANSCRIPTION FACTOR ATF-1"/>
    <property type="match status" value="1"/>
</dbReference>
<feature type="domain" description="KID" evidence="9">
    <location>
        <begin position="71"/>
        <end position="130"/>
    </location>
</feature>
<dbReference type="GO" id="GO:1990589">
    <property type="term" value="C:ATF4-CREB1 transcription factor complex"/>
    <property type="evidence" value="ECO:0007669"/>
    <property type="project" value="TreeGrafter"/>
</dbReference>
<dbReference type="CDD" id="cd14690">
    <property type="entry name" value="bZIP_CREB1"/>
    <property type="match status" value="1"/>
</dbReference>
<feature type="compositionally biased region" description="Low complexity" evidence="7">
    <location>
        <begin position="67"/>
        <end position="76"/>
    </location>
</feature>
<evidence type="ECO:0000256" key="6">
    <source>
        <dbReference type="SAM" id="Coils"/>
    </source>
</evidence>
<dbReference type="SUPFAM" id="SSF57959">
    <property type="entry name" value="Leucine zipper domain"/>
    <property type="match status" value="1"/>
</dbReference>
<evidence type="ECO:0000256" key="7">
    <source>
        <dbReference type="SAM" id="MobiDB-lite"/>
    </source>
</evidence>
<dbReference type="InterPro" id="IPR046347">
    <property type="entry name" value="bZIP_sf"/>
</dbReference>
<dbReference type="GO" id="GO:0000978">
    <property type="term" value="F:RNA polymerase II cis-regulatory region sequence-specific DNA binding"/>
    <property type="evidence" value="ECO:0007669"/>
    <property type="project" value="TreeGrafter"/>
</dbReference>
<reference evidence="10" key="1">
    <citation type="thesis" date="2021" institute="BYU ScholarsArchive" country="Provo, UT, USA">
        <title>Applications of and Algorithms for Genome Assembly and Genomic Analyses with an Emphasis on Marine Teleosts.</title>
        <authorList>
            <person name="Pickett B.D."/>
        </authorList>
    </citation>
    <scope>NUCLEOTIDE SEQUENCE</scope>
    <source>
        <strain evidence="10">HI-2016</strain>
    </source>
</reference>
<keyword evidence="6" id="KW-0175">Coiled coil</keyword>
<evidence type="ECO:0000256" key="5">
    <source>
        <dbReference type="ARBA" id="ARBA00023242"/>
    </source>
</evidence>
<dbReference type="InterPro" id="IPR003102">
    <property type="entry name" value="CREB1-like_pKID"/>
</dbReference>
<feature type="region of interest" description="Disordered" evidence="7">
    <location>
        <begin position="67"/>
        <end position="133"/>
    </location>
</feature>
<keyword evidence="5" id="KW-0539">Nucleus</keyword>
<dbReference type="PROSITE" id="PS50953">
    <property type="entry name" value="KID"/>
    <property type="match status" value="1"/>
</dbReference>
<name>A0A8T2NRM9_9TELE</name>
<accession>A0A8T2NRM9</accession>
<evidence type="ECO:0000256" key="2">
    <source>
        <dbReference type="ARBA" id="ARBA00023015"/>
    </source>
</evidence>
<comment type="caution">
    <text evidence="10">The sequence shown here is derived from an EMBL/GenBank/DDBJ whole genome shotgun (WGS) entry which is preliminary data.</text>
</comment>
<evidence type="ECO:0000256" key="4">
    <source>
        <dbReference type="ARBA" id="ARBA00023163"/>
    </source>
</evidence>
<dbReference type="PRINTS" id="PR00041">
    <property type="entry name" value="LEUZIPPRCREB"/>
</dbReference>
<keyword evidence="3" id="KW-0238">DNA-binding</keyword>
<dbReference type="PROSITE" id="PS00036">
    <property type="entry name" value="BZIP_BASIC"/>
    <property type="match status" value="1"/>
</dbReference>
<keyword evidence="4" id="KW-0804">Transcription</keyword>
<evidence type="ECO:0000259" key="8">
    <source>
        <dbReference type="PROSITE" id="PS50217"/>
    </source>
</evidence>
<keyword evidence="2" id="KW-0805">Transcription regulation</keyword>
<dbReference type="InterPro" id="IPR001630">
    <property type="entry name" value="Leuzip_CREB"/>
</dbReference>
<comment type="subcellular location">
    <subcellularLocation>
        <location evidence="1">Nucleus</location>
    </subcellularLocation>
</comment>
<protein>
    <submittedName>
        <fullName evidence="10">Uncharacterized protein</fullName>
    </submittedName>
</protein>
<evidence type="ECO:0000259" key="9">
    <source>
        <dbReference type="PROSITE" id="PS50953"/>
    </source>
</evidence>
<dbReference type="PROSITE" id="PS50217">
    <property type="entry name" value="BZIP"/>
    <property type="match status" value="1"/>
</dbReference>
<dbReference type="Pfam" id="PF00170">
    <property type="entry name" value="bZIP_1"/>
    <property type="match status" value="1"/>
</dbReference>
<evidence type="ECO:0000313" key="10">
    <source>
        <dbReference type="EMBL" id="KAG9340272.1"/>
    </source>
</evidence>
<dbReference type="InterPro" id="IPR004827">
    <property type="entry name" value="bZIP"/>
</dbReference>
<dbReference type="EMBL" id="JAFBMS010000044">
    <property type="protein sequence ID" value="KAG9340272.1"/>
    <property type="molecule type" value="Genomic_DNA"/>
</dbReference>
<feature type="domain" description="BZIP" evidence="8">
    <location>
        <begin position="257"/>
        <end position="308"/>
    </location>
</feature>
<keyword evidence="11" id="KW-1185">Reference proteome</keyword>